<dbReference type="InterPro" id="IPR001810">
    <property type="entry name" value="F-box_dom"/>
</dbReference>
<dbReference type="PANTHER" id="PTHR12480:SF21">
    <property type="entry name" value="JMJC DOMAIN-CONTAINING PROTEIN 8"/>
    <property type="match status" value="1"/>
</dbReference>
<dbReference type="EMBL" id="KV454210">
    <property type="protein sequence ID" value="ODQ59705.1"/>
    <property type="molecule type" value="Genomic_DNA"/>
</dbReference>
<evidence type="ECO:0000313" key="2">
    <source>
        <dbReference type="EMBL" id="ODQ59705.1"/>
    </source>
</evidence>
<dbReference type="STRING" id="683960.A0A1E3P2S6"/>
<proteinExistence type="predicted"/>
<dbReference type="OrthoDB" id="424465at2759"/>
<protein>
    <recommendedName>
        <fullName evidence="1">JmjC domain-containing protein</fullName>
    </recommendedName>
</protein>
<evidence type="ECO:0000259" key="1">
    <source>
        <dbReference type="PROSITE" id="PS51184"/>
    </source>
</evidence>
<dbReference type="SMART" id="SM00558">
    <property type="entry name" value="JmjC"/>
    <property type="match status" value="1"/>
</dbReference>
<dbReference type="PROSITE" id="PS51184">
    <property type="entry name" value="JMJC"/>
    <property type="match status" value="1"/>
</dbReference>
<organism evidence="2 3">
    <name type="scientific">Wickerhamomyces anomalus (strain ATCC 58044 / CBS 1984 / NCYC 433 / NRRL Y-366-8)</name>
    <name type="common">Yeast</name>
    <name type="synonym">Hansenula anomala</name>
    <dbReference type="NCBI Taxonomy" id="683960"/>
    <lineage>
        <taxon>Eukaryota</taxon>
        <taxon>Fungi</taxon>
        <taxon>Dikarya</taxon>
        <taxon>Ascomycota</taxon>
        <taxon>Saccharomycotina</taxon>
        <taxon>Saccharomycetes</taxon>
        <taxon>Phaffomycetales</taxon>
        <taxon>Wickerhamomycetaceae</taxon>
        <taxon>Wickerhamomyces</taxon>
    </lineage>
</organism>
<dbReference type="Pfam" id="PF12937">
    <property type="entry name" value="F-box-like"/>
    <property type="match status" value="1"/>
</dbReference>
<dbReference type="GO" id="GO:0000987">
    <property type="term" value="F:cis-regulatory region sequence-specific DNA binding"/>
    <property type="evidence" value="ECO:0007669"/>
    <property type="project" value="TreeGrafter"/>
</dbReference>
<dbReference type="InterPro" id="IPR036047">
    <property type="entry name" value="F-box-like_dom_sf"/>
</dbReference>
<dbReference type="InterPro" id="IPR041667">
    <property type="entry name" value="Cupin_8"/>
</dbReference>
<accession>A0A1E3P2S6</accession>
<dbReference type="InterPro" id="IPR003347">
    <property type="entry name" value="JmjC_dom"/>
</dbReference>
<dbReference type="Pfam" id="PF13621">
    <property type="entry name" value="Cupin_8"/>
    <property type="match status" value="1"/>
</dbReference>
<gene>
    <name evidence="2" type="ORF">WICANDRAFT_31084</name>
</gene>
<dbReference type="InterPro" id="IPR050910">
    <property type="entry name" value="JMJD6_ArgDemeth/LysHydrox"/>
</dbReference>
<dbReference type="SUPFAM" id="SSF51197">
    <property type="entry name" value="Clavaminate synthase-like"/>
    <property type="match status" value="1"/>
</dbReference>
<keyword evidence="3" id="KW-1185">Reference proteome</keyword>
<dbReference type="PANTHER" id="PTHR12480">
    <property type="entry name" value="ARGININE DEMETHYLASE AND LYSYL-HYDROXYLASE JMJD"/>
    <property type="match status" value="1"/>
</dbReference>
<dbReference type="Proteomes" id="UP000094112">
    <property type="component" value="Unassembled WGS sequence"/>
</dbReference>
<dbReference type="Gene3D" id="1.20.1280.50">
    <property type="match status" value="1"/>
</dbReference>
<dbReference type="AlphaFoldDB" id="A0A1E3P2S6"/>
<dbReference type="Gene3D" id="2.60.120.650">
    <property type="entry name" value="Cupin"/>
    <property type="match status" value="1"/>
</dbReference>
<evidence type="ECO:0000313" key="3">
    <source>
        <dbReference type="Proteomes" id="UP000094112"/>
    </source>
</evidence>
<feature type="domain" description="JmjC" evidence="1">
    <location>
        <begin position="277"/>
        <end position="442"/>
    </location>
</feature>
<name>A0A1E3P2S6_WICAA</name>
<reference evidence="2 3" key="1">
    <citation type="journal article" date="2016" name="Proc. Natl. Acad. Sci. U.S.A.">
        <title>Comparative genomics of biotechnologically important yeasts.</title>
        <authorList>
            <person name="Riley R."/>
            <person name="Haridas S."/>
            <person name="Wolfe K.H."/>
            <person name="Lopes M.R."/>
            <person name="Hittinger C.T."/>
            <person name="Goeker M."/>
            <person name="Salamov A.A."/>
            <person name="Wisecaver J.H."/>
            <person name="Long T.M."/>
            <person name="Calvey C.H."/>
            <person name="Aerts A.L."/>
            <person name="Barry K.W."/>
            <person name="Choi C."/>
            <person name="Clum A."/>
            <person name="Coughlan A.Y."/>
            <person name="Deshpande S."/>
            <person name="Douglass A.P."/>
            <person name="Hanson S.J."/>
            <person name="Klenk H.-P."/>
            <person name="LaButti K.M."/>
            <person name="Lapidus A."/>
            <person name="Lindquist E.A."/>
            <person name="Lipzen A.M."/>
            <person name="Meier-Kolthoff J.P."/>
            <person name="Ohm R.A."/>
            <person name="Otillar R.P."/>
            <person name="Pangilinan J.L."/>
            <person name="Peng Y."/>
            <person name="Rokas A."/>
            <person name="Rosa C.A."/>
            <person name="Scheuner C."/>
            <person name="Sibirny A.A."/>
            <person name="Slot J.C."/>
            <person name="Stielow J.B."/>
            <person name="Sun H."/>
            <person name="Kurtzman C.P."/>
            <person name="Blackwell M."/>
            <person name="Grigoriev I.V."/>
            <person name="Jeffries T.W."/>
        </authorList>
    </citation>
    <scope>NUCLEOTIDE SEQUENCE [LARGE SCALE GENOMIC DNA]</scope>
    <source>
        <strain evidence="3">ATCC 58044 / CBS 1984 / NCYC 433 / NRRL Y-366-8</strain>
    </source>
</reference>
<sequence length="572" mass="66977">MTINEDSGSRNKRRNISRGISRDVVTQRHPLNVKPSGNALIFQDSKLSKTEDSLLGDFRIFNDELILDILGFIDDPNDLKNLSHCSRIFYAFIYDEELWRRLYMRKSLKELTSDQENLYPLGIEKWEGSWRRTMLRINESQEANIKLADNLLCSDVLFRPYQCSQIDYKTLFKDLIAEEEQSWKLQKTQNVKFGIERIDEDELTSNLFNSDYYNKPFILTSKDETRWPQWDLDQLVGRFPLVKFRQESVQWPLIFYSKYFQQNKDESPLYLFDCQSSAIQKLTKEYKVPSIFQTDYFKLFNTVTCRPDHRWLIVGPQRSGSTFHKDPNFTSAWNANLCGMKLWIMLPPDIKPPGVGTDEEESEVTSPVGIAEWILSGFYNDSVKLAMEGKCQIGITFPGECMFVPSGWWHSVINLEDSVALTQNFVPIGYLPNVLNFLKNKKNQISGFHVKDFTKSLKNFIDANKIENQSFNKFLKEVEEKEINNEDIGECSNHIDLPIFEFFIELIKQDPDYNKTILEDALNKLKTLENEDAKKHELERKIIQSKIWDELTKKTTTTEQFSFNFESDEDDN</sequence>
<dbReference type="RefSeq" id="XP_019038912.1">
    <property type="nucleotide sequence ID" value="XM_019181795.1"/>
</dbReference>
<dbReference type="SUPFAM" id="SSF81383">
    <property type="entry name" value="F-box domain"/>
    <property type="match status" value="1"/>
</dbReference>
<dbReference type="GO" id="GO:0005634">
    <property type="term" value="C:nucleus"/>
    <property type="evidence" value="ECO:0007669"/>
    <property type="project" value="TreeGrafter"/>
</dbReference>
<dbReference type="GeneID" id="30199041"/>